<protein>
    <recommendedName>
        <fullName evidence="1">JAB1/MPN/MOV34 metalloenzyme domain-containing protein</fullName>
    </recommendedName>
</protein>
<keyword evidence="3" id="KW-1185">Reference proteome</keyword>
<dbReference type="GO" id="GO:0003743">
    <property type="term" value="F:translation initiation factor activity"/>
    <property type="evidence" value="ECO:0007669"/>
    <property type="project" value="TreeGrafter"/>
</dbReference>
<dbReference type="GO" id="GO:0031369">
    <property type="term" value="F:translation initiation factor binding"/>
    <property type="evidence" value="ECO:0007669"/>
    <property type="project" value="TreeGrafter"/>
</dbReference>
<dbReference type="GeneID" id="24922989"/>
<dbReference type="PANTHER" id="PTHR10540:SF6">
    <property type="entry name" value="EUKARYOTIC TRANSLATION INITIATION FACTOR 3 SUBUNIT F"/>
    <property type="match status" value="1"/>
</dbReference>
<sequence length="300" mass="33882">MEDTFLISTPFKTIKVHPVVPFIILDQYVRRPEGKKHVMGTIMGSLNNGVLEITNCYGVNYEFADGEIVVDNKEAMAFNEKMKQLYAISNKSEVVLGWFSTVDSPVVAQENWFQLNEYYRSCCQLFKPVILTLIFLSMNVSLERPKLDLEAMSVTSVVLNETVLAIKMTKLPVMISASSVENQVIRSLLDFENAIIEINSAEVYNDLVGLKAMMRDLMSTLEDAEKYIRSVLDGTLKPSSEDSHKVFNALFSIPQVSHEEFKQMFDSKLQDFAMVSYLSSLALNQVEIAEKVNSKVASRN</sequence>
<dbReference type="InterPro" id="IPR000555">
    <property type="entry name" value="JAMM/MPN+_dom"/>
</dbReference>
<organism evidence="2">
    <name type="scientific">Blastocystis hominis</name>
    <dbReference type="NCBI Taxonomy" id="12968"/>
    <lineage>
        <taxon>Eukaryota</taxon>
        <taxon>Sar</taxon>
        <taxon>Stramenopiles</taxon>
        <taxon>Bigyra</taxon>
        <taxon>Opalozoa</taxon>
        <taxon>Opalinata</taxon>
        <taxon>Blastocystidae</taxon>
        <taxon>Blastocystis</taxon>
    </lineage>
</organism>
<dbReference type="EMBL" id="FN668689">
    <property type="protein sequence ID" value="CBK25028.2"/>
    <property type="molecule type" value="Genomic_DNA"/>
</dbReference>
<evidence type="ECO:0000313" key="2">
    <source>
        <dbReference type="EMBL" id="CBK25028.2"/>
    </source>
</evidence>
<dbReference type="Proteomes" id="UP000008312">
    <property type="component" value="Unassembled WGS sequence"/>
</dbReference>
<dbReference type="AlphaFoldDB" id="D8MAD9"/>
<dbReference type="InterPro" id="IPR024969">
    <property type="entry name" value="EIF3F/CSN6-like_C"/>
</dbReference>
<dbReference type="PANTHER" id="PTHR10540">
    <property type="entry name" value="EUKARYOTIC TRANSLATION INITIATION FACTOR 3 SUBUNIT F-RELATED"/>
    <property type="match status" value="1"/>
</dbReference>
<evidence type="ECO:0000313" key="3">
    <source>
        <dbReference type="Proteomes" id="UP000008312"/>
    </source>
</evidence>
<dbReference type="Pfam" id="PF01398">
    <property type="entry name" value="JAB"/>
    <property type="match status" value="1"/>
</dbReference>
<name>D8MAD9_BLAHO</name>
<reference evidence="2" key="1">
    <citation type="submission" date="2010-02" db="EMBL/GenBank/DDBJ databases">
        <title>Sequencing and annotation of the Blastocystis hominis genome.</title>
        <authorList>
            <person name="Wincker P."/>
        </authorList>
    </citation>
    <scope>NUCLEOTIDE SEQUENCE</scope>
    <source>
        <strain evidence="2">Singapore isolate B</strain>
    </source>
</reference>
<dbReference type="GO" id="GO:0008237">
    <property type="term" value="F:metallopeptidase activity"/>
    <property type="evidence" value="ECO:0007669"/>
    <property type="project" value="InterPro"/>
</dbReference>
<dbReference type="FunCoup" id="D8MAD9">
    <property type="interactions" value="674"/>
</dbReference>
<dbReference type="GO" id="GO:0071541">
    <property type="term" value="C:eukaryotic translation initiation factor 3 complex, eIF3m"/>
    <property type="evidence" value="ECO:0007669"/>
    <property type="project" value="TreeGrafter"/>
</dbReference>
<dbReference type="Pfam" id="PF13012">
    <property type="entry name" value="MitMem_reg"/>
    <property type="match status" value="1"/>
</dbReference>
<feature type="domain" description="JAB1/MPN/MOV34 metalloenzyme" evidence="1">
    <location>
        <begin position="13"/>
        <end position="159"/>
    </location>
</feature>
<gene>
    <name evidence="2" type="ORF">GSBLH_T00006865001</name>
</gene>
<dbReference type="SMART" id="SM00232">
    <property type="entry name" value="JAB_MPN"/>
    <property type="match status" value="1"/>
</dbReference>
<dbReference type="Gene3D" id="3.40.140.10">
    <property type="entry name" value="Cytidine Deaminase, domain 2"/>
    <property type="match status" value="1"/>
</dbReference>
<proteinExistence type="predicted"/>
<evidence type="ECO:0000259" key="1">
    <source>
        <dbReference type="SMART" id="SM00232"/>
    </source>
</evidence>
<dbReference type="InParanoid" id="D8MAD9"/>
<dbReference type="OMA" id="EYFVHFH"/>
<dbReference type="OrthoDB" id="25498at2759"/>
<dbReference type="RefSeq" id="XP_012899076.1">
    <property type="nucleotide sequence ID" value="XM_013043622.1"/>
</dbReference>
<accession>D8MAD9</accession>